<proteinExistence type="predicted"/>
<dbReference type="EMBL" id="LRHK01000008">
    <property type="protein sequence ID" value="KWX16190.1"/>
    <property type="molecule type" value="Genomic_DNA"/>
</dbReference>
<evidence type="ECO:0000313" key="2">
    <source>
        <dbReference type="Proteomes" id="UP000070452"/>
    </source>
</evidence>
<name>A0A132P1J4_ENTFC</name>
<sequence>MDEAMDHPLLNKFIKDLILQIFSMIDEQEPTESKRHRTQGIIKIAKRMFSIKGVLSYTVLIQKIPNHLVYKNNVED</sequence>
<evidence type="ECO:0000313" key="1">
    <source>
        <dbReference type="EMBL" id="KWX16190.1"/>
    </source>
</evidence>
<reference evidence="1 2" key="1">
    <citation type="submission" date="2016-01" db="EMBL/GenBank/DDBJ databases">
        <title>Molecular Mechanisms for transfer of large genomic segments between Enterococcus faecium strains.</title>
        <authorList>
            <person name="Garcia-Solache M.A."/>
            <person name="Lebreton F."/>
            <person name="Mclaughlin R.E."/>
            <person name="Whiteaker J.D."/>
            <person name="Gilmore M.S."/>
            <person name="Rice L.B."/>
        </authorList>
    </citation>
    <scope>NUCLEOTIDE SEQUENCE [LARGE SCALE GENOMIC DNA]</scope>
    <source>
        <strain evidence="1 2">D344RRF x C68</strain>
    </source>
</reference>
<organism evidence="1 2">
    <name type="scientific">Enterococcus faecium</name>
    <name type="common">Streptococcus faecium</name>
    <dbReference type="NCBI Taxonomy" id="1352"/>
    <lineage>
        <taxon>Bacteria</taxon>
        <taxon>Bacillati</taxon>
        <taxon>Bacillota</taxon>
        <taxon>Bacilli</taxon>
        <taxon>Lactobacillales</taxon>
        <taxon>Enterococcaceae</taxon>
        <taxon>Enterococcus</taxon>
    </lineage>
</organism>
<dbReference type="Proteomes" id="UP000070452">
    <property type="component" value="Unassembled WGS sequence"/>
</dbReference>
<dbReference type="RefSeq" id="WP_002311711.1">
    <property type="nucleotide sequence ID" value="NZ_CP014530.1"/>
</dbReference>
<gene>
    <name evidence="1" type="ORF">AWT83_15710</name>
</gene>
<protein>
    <submittedName>
        <fullName evidence="1">Resolvase</fullName>
    </submittedName>
</protein>
<comment type="caution">
    <text evidence="1">The sequence shown here is derived from an EMBL/GenBank/DDBJ whole genome shotgun (WGS) entry which is preliminary data.</text>
</comment>
<accession>A0A132P1J4</accession>
<dbReference type="AlphaFoldDB" id="A0A132P1J4"/>